<sequence length="85" mass="9342">MLSVAVSRPVNAEIALQLIGVAVTAIVPFLAWVPLLVWALLAIVALYLLLIILLSLTAVYARMPIRRRAAADMVRTLWFTGGREE</sequence>
<dbReference type="Proteomes" id="UP000606194">
    <property type="component" value="Unassembled WGS sequence"/>
</dbReference>
<dbReference type="AlphaFoldDB" id="A0A918GED7"/>
<reference evidence="2" key="1">
    <citation type="journal article" date="2014" name="Int. J. Syst. Evol. Microbiol.">
        <title>Complete genome sequence of Corynebacterium casei LMG S-19264T (=DSM 44701T), isolated from a smear-ripened cheese.</title>
        <authorList>
            <consortium name="US DOE Joint Genome Institute (JGI-PGF)"/>
            <person name="Walter F."/>
            <person name="Albersmeier A."/>
            <person name="Kalinowski J."/>
            <person name="Ruckert C."/>
        </authorList>
    </citation>
    <scope>NUCLEOTIDE SEQUENCE</scope>
    <source>
        <strain evidence="2">JCM 4386</strain>
    </source>
</reference>
<feature type="transmembrane region" description="Helical" evidence="1">
    <location>
        <begin position="12"/>
        <end position="31"/>
    </location>
</feature>
<accession>A0A918GED7</accession>
<feature type="transmembrane region" description="Helical" evidence="1">
    <location>
        <begin position="37"/>
        <end position="61"/>
    </location>
</feature>
<evidence type="ECO:0000313" key="3">
    <source>
        <dbReference type="Proteomes" id="UP000606194"/>
    </source>
</evidence>
<organism evidence="2 3">
    <name type="scientific">Streptomyces humidus</name>
    <dbReference type="NCBI Taxonomy" id="52259"/>
    <lineage>
        <taxon>Bacteria</taxon>
        <taxon>Bacillati</taxon>
        <taxon>Actinomycetota</taxon>
        <taxon>Actinomycetes</taxon>
        <taxon>Kitasatosporales</taxon>
        <taxon>Streptomycetaceae</taxon>
        <taxon>Streptomyces</taxon>
    </lineage>
</organism>
<evidence type="ECO:0000313" key="2">
    <source>
        <dbReference type="EMBL" id="GGS31202.1"/>
    </source>
</evidence>
<keyword evidence="1" id="KW-1133">Transmembrane helix</keyword>
<protein>
    <submittedName>
        <fullName evidence="2">Uncharacterized protein</fullName>
    </submittedName>
</protein>
<reference evidence="2" key="2">
    <citation type="submission" date="2020-09" db="EMBL/GenBank/DDBJ databases">
        <authorList>
            <person name="Sun Q."/>
            <person name="Ohkuma M."/>
        </authorList>
    </citation>
    <scope>NUCLEOTIDE SEQUENCE</scope>
    <source>
        <strain evidence="2">JCM 4386</strain>
    </source>
</reference>
<keyword evidence="1" id="KW-0472">Membrane</keyword>
<dbReference type="EMBL" id="BMTL01000070">
    <property type="protein sequence ID" value="GGS31202.1"/>
    <property type="molecule type" value="Genomic_DNA"/>
</dbReference>
<name>A0A918GED7_9ACTN</name>
<keyword evidence="3" id="KW-1185">Reference proteome</keyword>
<evidence type="ECO:0000256" key="1">
    <source>
        <dbReference type="SAM" id="Phobius"/>
    </source>
</evidence>
<gene>
    <name evidence="2" type="ORF">GCM10010269_82230</name>
</gene>
<proteinExistence type="predicted"/>
<keyword evidence="1" id="KW-0812">Transmembrane</keyword>
<comment type="caution">
    <text evidence="2">The sequence shown here is derived from an EMBL/GenBank/DDBJ whole genome shotgun (WGS) entry which is preliminary data.</text>
</comment>